<accession>A0ABS1EEL3</accession>
<dbReference type="InterPro" id="IPR012893">
    <property type="entry name" value="HipA-like_C"/>
</dbReference>
<dbReference type="InterPro" id="IPR052028">
    <property type="entry name" value="HipA_Ser/Thr_kinase"/>
</dbReference>
<dbReference type="Pfam" id="PF07804">
    <property type="entry name" value="HipA_C"/>
    <property type="match status" value="1"/>
</dbReference>
<keyword evidence="3" id="KW-0418">Kinase</keyword>
<dbReference type="PANTHER" id="PTHR37419:SF8">
    <property type="entry name" value="TOXIN YJJJ"/>
    <property type="match status" value="1"/>
</dbReference>
<evidence type="ECO:0000256" key="3">
    <source>
        <dbReference type="ARBA" id="ARBA00022777"/>
    </source>
</evidence>
<dbReference type="Gene3D" id="1.10.1070.20">
    <property type="match status" value="1"/>
</dbReference>
<gene>
    <name evidence="5" type="ORF">JHL22_05590</name>
</gene>
<feature type="domain" description="HipA-like C-terminal" evidence="4">
    <location>
        <begin position="182"/>
        <end position="399"/>
    </location>
</feature>
<reference evidence="5 6" key="1">
    <citation type="submission" date="2020-12" db="EMBL/GenBank/DDBJ databases">
        <authorList>
            <person name="Lu T."/>
            <person name="Wang Q."/>
            <person name="Han X."/>
        </authorList>
    </citation>
    <scope>NUCLEOTIDE SEQUENCE [LARGE SCALE GENOMIC DNA]</scope>
    <source>
        <strain evidence="5 6">WQ 585</strain>
    </source>
</reference>
<evidence type="ECO:0000313" key="6">
    <source>
        <dbReference type="Proteomes" id="UP000635316"/>
    </source>
</evidence>
<sequence>MTSKRHPYFHPPKEAAVFAHIAGGLNGKTNGFVPAGMLENLNADTPPTFTYGKRYIERKNAIEVDPRALPLINETGGIKRHVLPDLMEFGGIRDAAPDAWGRRVIENKLNVRTGVLPEIAYLLEAGSDRVGALDVRKTLQDTENTPLNQEVELNRLLEVADKIENNEPVPEHLFQYFNGLGSAGGARPKATVRDENGILWLAKFPSKGDRACNAVLEGGTLELARAIGLRVPPIKIQEVGDKRVLLIRRFDRYWAKPGFILEAGEESWNRDPDHLSSNIVLEEGRIPFCSALTLMGLSEHEARASSYDAISQAIRAHGAISFVARDVKEIFKRMVFNIFANNNDDHLRNHAFIYDVAAKGWRLSPLYDVLPMNVIAQERYLHLEIGEYGRVATLDNALSRWPAFYSCRKEAVKAIQTIWLFMREWMPYFENLNASELDMDYLKGAFRKLEDLASAELSKEIRNH</sequence>
<evidence type="ECO:0000256" key="2">
    <source>
        <dbReference type="ARBA" id="ARBA00022679"/>
    </source>
</evidence>
<comment type="caution">
    <text evidence="5">The sequence shown here is derived from an EMBL/GenBank/DDBJ whole genome shotgun (WGS) entry which is preliminary data.</text>
</comment>
<keyword evidence="2" id="KW-0808">Transferase</keyword>
<protein>
    <submittedName>
        <fullName evidence="5">HipA domain-containing protein</fullName>
    </submittedName>
</protein>
<dbReference type="Proteomes" id="UP000635316">
    <property type="component" value="Unassembled WGS sequence"/>
</dbReference>
<organism evidence="5 6">
    <name type="scientific">Advenella mandrilli</name>
    <dbReference type="NCBI Taxonomy" id="2800330"/>
    <lineage>
        <taxon>Bacteria</taxon>
        <taxon>Pseudomonadati</taxon>
        <taxon>Pseudomonadota</taxon>
        <taxon>Betaproteobacteria</taxon>
        <taxon>Burkholderiales</taxon>
        <taxon>Alcaligenaceae</taxon>
    </lineage>
</organism>
<evidence type="ECO:0000259" key="4">
    <source>
        <dbReference type="Pfam" id="PF07804"/>
    </source>
</evidence>
<dbReference type="EMBL" id="JAENGP010000004">
    <property type="protein sequence ID" value="MBK1780686.1"/>
    <property type="molecule type" value="Genomic_DNA"/>
</dbReference>
<dbReference type="PANTHER" id="PTHR37419">
    <property type="entry name" value="SERINE/THREONINE-PROTEIN KINASE TOXIN HIPA"/>
    <property type="match status" value="1"/>
</dbReference>
<name>A0ABS1EEL3_9BURK</name>
<evidence type="ECO:0000256" key="1">
    <source>
        <dbReference type="ARBA" id="ARBA00010164"/>
    </source>
</evidence>
<keyword evidence="6" id="KW-1185">Reference proteome</keyword>
<proteinExistence type="inferred from homology"/>
<comment type="similarity">
    <text evidence="1">Belongs to the HipA Ser/Thr kinase family.</text>
</comment>
<dbReference type="RefSeq" id="WP_200234797.1">
    <property type="nucleotide sequence ID" value="NZ_JAENGP010000004.1"/>
</dbReference>
<evidence type="ECO:0000313" key="5">
    <source>
        <dbReference type="EMBL" id="MBK1780686.1"/>
    </source>
</evidence>